<dbReference type="SUPFAM" id="SSF51182">
    <property type="entry name" value="RmlC-like cupins"/>
    <property type="match status" value="1"/>
</dbReference>
<dbReference type="OrthoDB" id="5840532at2759"/>
<organism evidence="2 3">
    <name type="scientific">Aspergillus wentii DTO 134E9</name>
    <dbReference type="NCBI Taxonomy" id="1073089"/>
    <lineage>
        <taxon>Eukaryota</taxon>
        <taxon>Fungi</taxon>
        <taxon>Dikarya</taxon>
        <taxon>Ascomycota</taxon>
        <taxon>Pezizomycotina</taxon>
        <taxon>Eurotiomycetes</taxon>
        <taxon>Eurotiomycetidae</taxon>
        <taxon>Eurotiales</taxon>
        <taxon>Aspergillaceae</taxon>
        <taxon>Aspergillus</taxon>
        <taxon>Aspergillus subgen. Cremei</taxon>
    </lineage>
</organism>
<dbReference type="InterPro" id="IPR013096">
    <property type="entry name" value="Cupin_2"/>
</dbReference>
<dbReference type="CDD" id="cd02231">
    <property type="entry name" value="cupin_BLL6423-like"/>
    <property type="match status" value="1"/>
</dbReference>
<dbReference type="PANTHER" id="PTHR36156:SF3">
    <property type="entry name" value="CUPIN 2 CONSERVED BARREL DOMAIN-CONTAINING PROTEIN"/>
    <property type="match status" value="1"/>
</dbReference>
<name>A0A1L9RM33_ASPWE</name>
<dbReference type="Pfam" id="PF07883">
    <property type="entry name" value="Cupin_2"/>
    <property type="match status" value="1"/>
</dbReference>
<dbReference type="GeneID" id="63746823"/>
<protein>
    <recommendedName>
        <fullName evidence="1">Cupin type-2 domain-containing protein</fullName>
    </recommendedName>
</protein>
<dbReference type="InterPro" id="IPR047142">
    <property type="entry name" value="OryJ/VirC-like"/>
</dbReference>
<evidence type="ECO:0000259" key="1">
    <source>
        <dbReference type="Pfam" id="PF07883"/>
    </source>
</evidence>
<proteinExistence type="predicted"/>
<evidence type="ECO:0000313" key="2">
    <source>
        <dbReference type="EMBL" id="OJJ35996.1"/>
    </source>
</evidence>
<evidence type="ECO:0000313" key="3">
    <source>
        <dbReference type="Proteomes" id="UP000184383"/>
    </source>
</evidence>
<dbReference type="STRING" id="1073089.A0A1L9RM33"/>
<dbReference type="PANTHER" id="PTHR36156">
    <property type="entry name" value="SLR2101 PROTEIN"/>
    <property type="match status" value="1"/>
</dbReference>
<dbReference type="InterPro" id="IPR014710">
    <property type="entry name" value="RmlC-like_jellyroll"/>
</dbReference>
<sequence>MSHSPSNLPDIRRYITAHCREGESVFLSPSQIPEYIPSKPVGEDGEYALLYATTTTPVITDNEADVAAYDDFLHTPPGITTSQGSVLRSIDLRPGKCSPMHRTVSVDYGIVIEGKVDLILDSGETRTLRRGDVGIQRGTAHSYRNRSETEWCRMLFMYLPMRMLNIKGKDVEEEVYDSK</sequence>
<accession>A0A1L9RM33</accession>
<feature type="domain" description="Cupin type-2" evidence="1">
    <location>
        <begin position="91"/>
        <end position="157"/>
    </location>
</feature>
<dbReference type="EMBL" id="KV878212">
    <property type="protein sequence ID" value="OJJ35996.1"/>
    <property type="molecule type" value="Genomic_DNA"/>
</dbReference>
<dbReference type="InterPro" id="IPR011051">
    <property type="entry name" value="RmlC_Cupin_sf"/>
</dbReference>
<dbReference type="RefSeq" id="XP_040689672.1">
    <property type="nucleotide sequence ID" value="XM_040830975.1"/>
</dbReference>
<reference evidence="3" key="1">
    <citation type="journal article" date="2017" name="Genome Biol.">
        <title>Comparative genomics reveals high biological diversity and specific adaptations in the industrially and medically important fungal genus Aspergillus.</title>
        <authorList>
            <person name="de Vries R.P."/>
            <person name="Riley R."/>
            <person name="Wiebenga A."/>
            <person name="Aguilar-Osorio G."/>
            <person name="Amillis S."/>
            <person name="Uchima C.A."/>
            <person name="Anderluh G."/>
            <person name="Asadollahi M."/>
            <person name="Askin M."/>
            <person name="Barry K."/>
            <person name="Battaglia E."/>
            <person name="Bayram O."/>
            <person name="Benocci T."/>
            <person name="Braus-Stromeyer S.A."/>
            <person name="Caldana C."/>
            <person name="Canovas D."/>
            <person name="Cerqueira G.C."/>
            <person name="Chen F."/>
            <person name="Chen W."/>
            <person name="Choi C."/>
            <person name="Clum A."/>
            <person name="Dos Santos R.A."/>
            <person name="Damasio A.R."/>
            <person name="Diallinas G."/>
            <person name="Emri T."/>
            <person name="Fekete E."/>
            <person name="Flipphi M."/>
            <person name="Freyberg S."/>
            <person name="Gallo A."/>
            <person name="Gournas C."/>
            <person name="Habgood R."/>
            <person name="Hainaut M."/>
            <person name="Harispe M.L."/>
            <person name="Henrissat B."/>
            <person name="Hilden K.S."/>
            <person name="Hope R."/>
            <person name="Hossain A."/>
            <person name="Karabika E."/>
            <person name="Karaffa L."/>
            <person name="Karanyi Z."/>
            <person name="Krasevec N."/>
            <person name="Kuo A."/>
            <person name="Kusch H."/>
            <person name="LaButti K."/>
            <person name="Lagendijk E.L."/>
            <person name="Lapidus A."/>
            <person name="Levasseur A."/>
            <person name="Lindquist E."/>
            <person name="Lipzen A."/>
            <person name="Logrieco A.F."/>
            <person name="MacCabe A."/>
            <person name="Maekelae M.R."/>
            <person name="Malavazi I."/>
            <person name="Melin P."/>
            <person name="Meyer V."/>
            <person name="Mielnichuk N."/>
            <person name="Miskei M."/>
            <person name="Molnar A.P."/>
            <person name="Mule G."/>
            <person name="Ngan C.Y."/>
            <person name="Orejas M."/>
            <person name="Orosz E."/>
            <person name="Ouedraogo J.P."/>
            <person name="Overkamp K.M."/>
            <person name="Park H.-S."/>
            <person name="Perrone G."/>
            <person name="Piumi F."/>
            <person name="Punt P.J."/>
            <person name="Ram A.F."/>
            <person name="Ramon A."/>
            <person name="Rauscher S."/>
            <person name="Record E."/>
            <person name="Riano-Pachon D.M."/>
            <person name="Robert V."/>
            <person name="Roehrig J."/>
            <person name="Ruller R."/>
            <person name="Salamov A."/>
            <person name="Salih N.S."/>
            <person name="Samson R.A."/>
            <person name="Sandor E."/>
            <person name="Sanguinetti M."/>
            <person name="Schuetze T."/>
            <person name="Sepcic K."/>
            <person name="Shelest E."/>
            <person name="Sherlock G."/>
            <person name="Sophianopoulou V."/>
            <person name="Squina F.M."/>
            <person name="Sun H."/>
            <person name="Susca A."/>
            <person name="Todd R.B."/>
            <person name="Tsang A."/>
            <person name="Unkles S.E."/>
            <person name="van de Wiele N."/>
            <person name="van Rossen-Uffink D."/>
            <person name="Oliveira J.V."/>
            <person name="Vesth T.C."/>
            <person name="Visser J."/>
            <person name="Yu J.-H."/>
            <person name="Zhou M."/>
            <person name="Andersen M.R."/>
            <person name="Archer D.B."/>
            <person name="Baker S.E."/>
            <person name="Benoit I."/>
            <person name="Brakhage A.A."/>
            <person name="Braus G.H."/>
            <person name="Fischer R."/>
            <person name="Frisvad J.C."/>
            <person name="Goldman G.H."/>
            <person name="Houbraken J."/>
            <person name="Oakley B."/>
            <person name="Pocsi I."/>
            <person name="Scazzocchio C."/>
            <person name="Seiboth B."/>
            <person name="vanKuyk P.A."/>
            <person name="Wortman J."/>
            <person name="Dyer P.S."/>
            <person name="Grigoriev I.V."/>
        </authorList>
    </citation>
    <scope>NUCLEOTIDE SEQUENCE [LARGE SCALE GENOMIC DNA]</scope>
    <source>
        <strain evidence="3">DTO 134E9</strain>
    </source>
</reference>
<gene>
    <name evidence="2" type="ORF">ASPWEDRAFT_172780</name>
</gene>
<dbReference type="Gene3D" id="2.60.120.10">
    <property type="entry name" value="Jelly Rolls"/>
    <property type="match status" value="1"/>
</dbReference>
<dbReference type="AlphaFoldDB" id="A0A1L9RM33"/>
<keyword evidence="3" id="KW-1185">Reference proteome</keyword>
<dbReference type="Proteomes" id="UP000184383">
    <property type="component" value="Unassembled WGS sequence"/>
</dbReference>
<dbReference type="VEuPathDB" id="FungiDB:ASPWEDRAFT_172780"/>